<keyword evidence="1" id="KW-0812">Transmembrane</keyword>
<protein>
    <submittedName>
        <fullName evidence="2">Uncharacterized protein</fullName>
    </submittedName>
</protein>
<evidence type="ECO:0000313" key="3">
    <source>
        <dbReference type="Proteomes" id="UP001597183"/>
    </source>
</evidence>
<dbReference type="RefSeq" id="WP_317791881.1">
    <property type="nucleotide sequence ID" value="NZ_AP028461.1"/>
</dbReference>
<keyword evidence="1" id="KW-0472">Membrane</keyword>
<reference evidence="3" key="1">
    <citation type="journal article" date="2019" name="Int. J. Syst. Evol. Microbiol.">
        <title>The Global Catalogue of Microorganisms (GCM) 10K type strain sequencing project: providing services to taxonomists for standard genome sequencing and annotation.</title>
        <authorList>
            <consortium name="The Broad Institute Genomics Platform"/>
            <consortium name="The Broad Institute Genome Sequencing Center for Infectious Disease"/>
            <person name="Wu L."/>
            <person name="Ma J."/>
        </authorList>
    </citation>
    <scope>NUCLEOTIDE SEQUENCE [LARGE SCALE GENOMIC DNA]</scope>
    <source>
        <strain evidence="3">CCM 7526</strain>
    </source>
</reference>
<feature type="transmembrane region" description="Helical" evidence="1">
    <location>
        <begin position="48"/>
        <end position="70"/>
    </location>
</feature>
<keyword evidence="1" id="KW-1133">Transmembrane helix</keyword>
<proteinExistence type="predicted"/>
<name>A0ABW4ASX3_9ACTN</name>
<dbReference type="Proteomes" id="UP001597183">
    <property type="component" value="Unassembled WGS sequence"/>
</dbReference>
<sequence length="71" mass="7847">MEVLLPSSNRDNARRRLRHAGDRLLTVVGDWTAPGERPAFSDTGMSTLVRTVTLAAAAVFLIAMLIIWLVR</sequence>
<comment type="caution">
    <text evidence="2">The sequence shown here is derived from an EMBL/GenBank/DDBJ whole genome shotgun (WGS) entry which is preliminary data.</text>
</comment>
<accession>A0ABW4ASX3</accession>
<dbReference type="EMBL" id="JBHTMK010000065">
    <property type="protein sequence ID" value="MFD1373281.1"/>
    <property type="molecule type" value="Genomic_DNA"/>
</dbReference>
<organism evidence="2 3">
    <name type="scientific">Actinoplanes sichuanensis</name>
    <dbReference type="NCBI Taxonomy" id="512349"/>
    <lineage>
        <taxon>Bacteria</taxon>
        <taxon>Bacillati</taxon>
        <taxon>Actinomycetota</taxon>
        <taxon>Actinomycetes</taxon>
        <taxon>Micromonosporales</taxon>
        <taxon>Micromonosporaceae</taxon>
        <taxon>Actinoplanes</taxon>
    </lineage>
</organism>
<gene>
    <name evidence="2" type="ORF">ACFQ5G_48800</name>
</gene>
<evidence type="ECO:0000313" key="2">
    <source>
        <dbReference type="EMBL" id="MFD1373281.1"/>
    </source>
</evidence>
<keyword evidence="3" id="KW-1185">Reference proteome</keyword>
<evidence type="ECO:0000256" key="1">
    <source>
        <dbReference type="SAM" id="Phobius"/>
    </source>
</evidence>